<gene>
    <name evidence="1" type="ORF">FHS57_002193</name>
</gene>
<dbReference type="RefSeq" id="WP_183973396.1">
    <property type="nucleotide sequence ID" value="NZ_JACIBY010000004.1"/>
</dbReference>
<name>A0A7W5ZJ20_9BACT</name>
<evidence type="ECO:0000313" key="2">
    <source>
        <dbReference type="Proteomes" id="UP000541352"/>
    </source>
</evidence>
<accession>A0A7W5ZJ20</accession>
<keyword evidence="2" id="KW-1185">Reference proteome</keyword>
<comment type="caution">
    <text evidence="1">The sequence shown here is derived from an EMBL/GenBank/DDBJ whole genome shotgun (WGS) entry which is preliminary data.</text>
</comment>
<dbReference type="AlphaFoldDB" id="A0A7W5ZJ20"/>
<protein>
    <submittedName>
        <fullName evidence="1">Uncharacterized protein</fullName>
    </submittedName>
</protein>
<dbReference type="Proteomes" id="UP000541352">
    <property type="component" value="Unassembled WGS sequence"/>
</dbReference>
<dbReference type="EMBL" id="JACIBY010000004">
    <property type="protein sequence ID" value="MBB3838188.1"/>
    <property type="molecule type" value="Genomic_DNA"/>
</dbReference>
<reference evidence="1 2" key="1">
    <citation type="submission" date="2020-08" db="EMBL/GenBank/DDBJ databases">
        <title>Genomic Encyclopedia of Type Strains, Phase IV (KMG-IV): sequencing the most valuable type-strain genomes for metagenomic binning, comparative biology and taxonomic classification.</title>
        <authorList>
            <person name="Goeker M."/>
        </authorList>
    </citation>
    <scope>NUCLEOTIDE SEQUENCE [LARGE SCALE GENOMIC DNA]</scope>
    <source>
        <strain evidence="1 2">DSM 17976</strain>
    </source>
</reference>
<proteinExistence type="predicted"/>
<organism evidence="1 2">
    <name type="scientific">Runella defluvii</name>
    <dbReference type="NCBI Taxonomy" id="370973"/>
    <lineage>
        <taxon>Bacteria</taxon>
        <taxon>Pseudomonadati</taxon>
        <taxon>Bacteroidota</taxon>
        <taxon>Cytophagia</taxon>
        <taxon>Cytophagales</taxon>
        <taxon>Spirosomataceae</taxon>
        <taxon>Runella</taxon>
    </lineage>
</organism>
<sequence>MRFWYFFIVIWGYAISALAQSDENPIPSLNASKPLEFSIPTSAAFDLLGVTPAQVIKPGNIRDFKVDWSFQSWRLKPNIAIQAQPIWEIFYNRPNLLKYQSASKLAKMLSTIDISAGTVEDDDLNRRLAGAVKVTLFRSHDPLDVPALYRGPTEEFYEQQSQLKGLVTQLEDSLKRLPTTNEYLETKMLVLKELDLLQTKIQTLEKLQKDRITQLTTLYLKEHWNASFVDVAVGKSYLYDNLKLDSLNLVQDGLSAWINGCVGIGRKWLLTGMVRYTSFSGVKATIKQEYFLGASLRYGSPKFNFFAEVLTRDPHNPFSFKSVTLAYGGDWRFSRNVMLSYGVRTLYGQNFSFKSLVPVASIACMMR</sequence>
<evidence type="ECO:0000313" key="1">
    <source>
        <dbReference type="EMBL" id="MBB3838188.1"/>
    </source>
</evidence>